<dbReference type="OMA" id="WIAGNEN"/>
<dbReference type="STRING" id="578458.D8Q9Y1"/>
<dbReference type="InterPro" id="IPR044730">
    <property type="entry name" value="RNase_H-like_dom_plant"/>
</dbReference>
<dbReference type="InterPro" id="IPR002156">
    <property type="entry name" value="RNaseH_domain"/>
</dbReference>
<gene>
    <name evidence="2" type="ORF">SCHCODRAFT_45723</name>
</gene>
<dbReference type="OrthoDB" id="3249498at2759"/>
<keyword evidence="3" id="KW-1185">Reference proteome</keyword>
<protein>
    <recommendedName>
        <fullName evidence="1">RNase H type-1 domain-containing protein</fullName>
    </recommendedName>
</protein>
<dbReference type="GO" id="GO:0004523">
    <property type="term" value="F:RNA-DNA hybrid ribonuclease activity"/>
    <property type="evidence" value="ECO:0007669"/>
    <property type="project" value="InterPro"/>
</dbReference>
<organism evidence="3">
    <name type="scientific">Schizophyllum commune (strain H4-8 / FGSC 9210)</name>
    <name type="common">Split gill fungus</name>
    <dbReference type="NCBI Taxonomy" id="578458"/>
    <lineage>
        <taxon>Eukaryota</taxon>
        <taxon>Fungi</taxon>
        <taxon>Dikarya</taxon>
        <taxon>Basidiomycota</taxon>
        <taxon>Agaricomycotina</taxon>
        <taxon>Agaricomycetes</taxon>
        <taxon>Agaricomycetidae</taxon>
        <taxon>Agaricales</taxon>
        <taxon>Schizophyllaceae</taxon>
        <taxon>Schizophyllum</taxon>
    </lineage>
</organism>
<dbReference type="GeneID" id="9591631"/>
<dbReference type="SUPFAM" id="SSF53098">
    <property type="entry name" value="Ribonuclease H-like"/>
    <property type="match status" value="1"/>
</dbReference>
<dbReference type="InterPro" id="IPR012337">
    <property type="entry name" value="RNaseH-like_sf"/>
</dbReference>
<dbReference type="GO" id="GO:0003676">
    <property type="term" value="F:nucleic acid binding"/>
    <property type="evidence" value="ECO:0007669"/>
    <property type="project" value="InterPro"/>
</dbReference>
<dbReference type="InterPro" id="IPR036397">
    <property type="entry name" value="RNaseH_sf"/>
</dbReference>
<dbReference type="AlphaFoldDB" id="D8Q9Y1"/>
<sequence length="136" mass="14888">LGFWCPATGVGFQCVAPQQPDTASIFFNEALAVVAALHHAVLGMDSNPRRILIYTDNTNTVDMFNTLRAEQAYNPLLITSVDLLLKFDRELRVFHVPGTENGVADALSRFENARAMQLAPGLLIRPFLPPHLSVGA</sequence>
<dbReference type="Gene3D" id="3.30.420.10">
    <property type="entry name" value="Ribonuclease H-like superfamily/Ribonuclease H"/>
    <property type="match status" value="1"/>
</dbReference>
<dbReference type="CDD" id="cd06222">
    <property type="entry name" value="RNase_H_like"/>
    <property type="match status" value="1"/>
</dbReference>
<dbReference type="EMBL" id="GL377308">
    <property type="protein sequence ID" value="EFI95308.1"/>
    <property type="molecule type" value="Genomic_DNA"/>
</dbReference>
<dbReference type="Pfam" id="PF13456">
    <property type="entry name" value="RVT_3"/>
    <property type="match status" value="1"/>
</dbReference>
<dbReference type="eggNOG" id="ENOG502SUWB">
    <property type="taxonomic scope" value="Eukaryota"/>
</dbReference>
<dbReference type="VEuPathDB" id="FungiDB:SCHCODRAFT_01062728"/>
<dbReference type="KEGG" id="scm:SCHCO_01062728"/>
<evidence type="ECO:0000259" key="1">
    <source>
        <dbReference type="Pfam" id="PF13456"/>
    </source>
</evidence>
<proteinExistence type="predicted"/>
<dbReference type="Proteomes" id="UP000007431">
    <property type="component" value="Unassembled WGS sequence"/>
</dbReference>
<feature type="non-terminal residue" evidence="2">
    <location>
        <position position="1"/>
    </location>
</feature>
<name>D8Q9Y1_SCHCM</name>
<feature type="non-terminal residue" evidence="2">
    <location>
        <position position="136"/>
    </location>
</feature>
<evidence type="ECO:0000313" key="2">
    <source>
        <dbReference type="EMBL" id="EFI95308.1"/>
    </source>
</evidence>
<reference evidence="2 3" key="1">
    <citation type="journal article" date="2010" name="Nat. Biotechnol.">
        <title>Genome sequence of the model mushroom Schizophyllum commune.</title>
        <authorList>
            <person name="Ohm R.A."/>
            <person name="de Jong J.F."/>
            <person name="Lugones L.G."/>
            <person name="Aerts A."/>
            <person name="Kothe E."/>
            <person name="Stajich J.E."/>
            <person name="de Vries R.P."/>
            <person name="Record E."/>
            <person name="Levasseur A."/>
            <person name="Baker S.E."/>
            <person name="Bartholomew K.A."/>
            <person name="Coutinho P.M."/>
            <person name="Erdmann S."/>
            <person name="Fowler T.J."/>
            <person name="Gathman A.C."/>
            <person name="Lombard V."/>
            <person name="Henrissat B."/>
            <person name="Knabe N."/>
            <person name="Kuees U."/>
            <person name="Lilly W.W."/>
            <person name="Lindquist E."/>
            <person name="Lucas S."/>
            <person name="Magnuson J.K."/>
            <person name="Piumi F."/>
            <person name="Raudaskoski M."/>
            <person name="Salamov A."/>
            <person name="Schmutz J."/>
            <person name="Schwarze F.W.M.R."/>
            <person name="vanKuyk P.A."/>
            <person name="Horton J.S."/>
            <person name="Grigoriev I.V."/>
            <person name="Woesten H.A.B."/>
        </authorList>
    </citation>
    <scope>NUCLEOTIDE SEQUENCE [LARGE SCALE GENOMIC DNA]</scope>
    <source>
        <strain evidence="3">H4-8 / FGSC 9210</strain>
    </source>
</reference>
<accession>D8Q9Y1</accession>
<dbReference type="RefSeq" id="XP_003030211.1">
    <property type="nucleotide sequence ID" value="XM_003030165.1"/>
</dbReference>
<dbReference type="HOGENOM" id="CLU_125038_0_0_1"/>
<dbReference type="InParanoid" id="D8Q9Y1"/>
<evidence type="ECO:0000313" key="3">
    <source>
        <dbReference type="Proteomes" id="UP000007431"/>
    </source>
</evidence>
<feature type="domain" description="RNase H type-1" evidence="1">
    <location>
        <begin position="14"/>
        <end position="109"/>
    </location>
</feature>